<dbReference type="Proteomes" id="UP001310890">
    <property type="component" value="Unassembled WGS sequence"/>
</dbReference>
<sequence>MPAPEPPEQQTPTEAWVARPNNKLNLESIHYSTLAPHEVLVDIVAASLCHTDIRTAAGTFHLSPPLILGHEASGYVRSVGSSVTYVHPGDAVVLAYASCGECRRCEMGKVAYCEQLFQLNFSGREGAAHDVEGKEVHGLFFGQSSMARVALVRERSCVRISSPCSREELRGFASLGCGVQTGAGAIMNVAKPAKGARIVVFGAGAVGLSAVMAARLREPERLVLVDNSAVKLEMISRELLGGVVVVNSAALSHDELVAKLKGLTADGRGMDYALDCVGHEAVVNAAYQCLDKMGMVMNVGGSATARPQYEVERNLVNGLTIRGTHQGDSDPRVMIPQLIEMHRAGSFPFDKLLTSFGFEDLHKAIEDTHVGRVIKPILFT</sequence>
<evidence type="ECO:0000256" key="3">
    <source>
        <dbReference type="ARBA" id="ARBA00023002"/>
    </source>
</evidence>
<keyword evidence="2 5" id="KW-0862">Zinc</keyword>
<dbReference type="InterPro" id="IPR013154">
    <property type="entry name" value="ADH-like_N"/>
</dbReference>
<evidence type="ECO:0000256" key="5">
    <source>
        <dbReference type="RuleBase" id="RU361277"/>
    </source>
</evidence>
<dbReference type="Gene3D" id="3.40.50.720">
    <property type="entry name" value="NAD(P)-binding Rossmann-like Domain"/>
    <property type="match status" value="1"/>
</dbReference>
<dbReference type="GO" id="GO:0008270">
    <property type="term" value="F:zinc ion binding"/>
    <property type="evidence" value="ECO:0007669"/>
    <property type="project" value="InterPro"/>
</dbReference>
<keyword evidence="1 5" id="KW-0479">Metal-binding</keyword>
<dbReference type="SUPFAM" id="SSF50129">
    <property type="entry name" value="GroES-like"/>
    <property type="match status" value="1"/>
</dbReference>
<evidence type="ECO:0000313" key="7">
    <source>
        <dbReference type="EMBL" id="KAK5108286.1"/>
    </source>
</evidence>
<evidence type="ECO:0000256" key="4">
    <source>
        <dbReference type="ARBA" id="ARBA00023027"/>
    </source>
</evidence>
<dbReference type="Pfam" id="PF00107">
    <property type="entry name" value="ADH_zinc_N"/>
    <property type="match status" value="1"/>
</dbReference>
<dbReference type="Pfam" id="PF08240">
    <property type="entry name" value="ADH_N"/>
    <property type="match status" value="1"/>
</dbReference>
<reference evidence="7" key="1">
    <citation type="submission" date="2023-08" db="EMBL/GenBank/DDBJ databases">
        <title>Black Yeasts Isolated from many extreme environments.</title>
        <authorList>
            <person name="Coleine C."/>
            <person name="Stajich J.E."/>
            <person name="Selbmann L."/>
        </authorList>
    </citation>
    <scope>NUCLEOTIDE SEQUENCE</scope>
    <source>
        <strain evidence="7">CCFEE 5401</strain>
    </source>
</reference>
<dbReference type="EMBL" id="JAVRRL010000090">
    <property type="protein sequence ID" value="KAK5108286.1"/>
    <property type="molecule type" value="Genomic_DNA"/>
</dbReference>
<evidence type="ECO:0000256" key="1">
    <source>
        <dbReference type="ARBA" id="ARBA00022723"/>
    </source>
</evidence>
<proteinExistence type="inferred from homology"/>
<evidence type="ECO:0000256" key="2">
    <source>
        <dbReference type="ARBA" id="ARBA00022833"/>
    </source>
</evidence>
<organism evidence="7 8">
    <name type="scientific">Meristemomyces frigidus</name>
    <dbReference type="NCBI Taxonomy" id="1508187"/>
    <lineage>
        <taxon>Eukaryota</taxon>
        <taxon>Fungi</taxon>
        <taxon>Dikarya</taxon>
        <taxon>Ascomycota</taxon>
        <taxon>Pezizomycotina</taxon>
        <taxon>Dothideomycetes</taxon>
        <taxon>Dothideomycetidae</taxon>
        <taxon>Mycosphaerellales</taxon>
        <taxon>Teratosphaeriaceae</taxon>
        <taxon>Meristemomyces</taxon>
    </lineage>
</organism>
<dbReference type="GO" id="GO:0051903">
    <property type="term" value="F:S-(hydroxymethyl)glutathione dehydrogenase [NAD(P)+] activity"/>
    <property type="evidence" value="ECO:0007669"/>
    <property type="project" value="TreeGrafter"/>
</dbReference>
<comment type="cofactor">
    <cofactor evidence="5">
        <name>Zn(2+)</name>
        <dbReference type="ChEBI" id="CHEBI:29105"/>
    </cofactor>
</comment>
<keyword evidence="3" id="KW-0560">Oxidoreductase</keyword>
<accession>A0AAN7TKS8</accession>
<keyword evidence="4" id="KW-0520">NAD</keyword>
<dbReference type="SUPFAM" id="SSF51735">
    <property type="entry name" value="NAD(P)-binding Rossmann-fold domains"/>
    <property type="match status" value="1"/>
</dbReference>
<dbReference type="Gene3D" id="3.90.180.10">
    <property type="entry name" value="Medium-chain alcohol dehydrogenases, catalytic domain"/>
    <property type="match status" value="1"/>
</dbReference>
<name>A0AAN7TKS8_9PEZI</name>
<dbReference type="AlphaFoldDB" id="A0AAN7TKS8"/>
<dbReference type="InterPro" id="IPR036291">
    <property type="entry name" value="NAD(P)-bd_dom_sf"/>
</dbReference>
<gene>
    <name evidence="7" type="ORF">LTR62_008601</name>
</gene>
<dbReference type="InterPro" id="IPR020843">
    <property type="entry name" value="ER"/>
</dbReference>
<dbReference type="InterPro" id="IPR013149">
    <property type="entry name" value="ADH-like_C"/>
</dbReference>
<dbReference type="GO" id="GO:0046294">
    <property type="term" value="P:formaldehyde catabolic process"/>
    <property type="evidence" value="ECO:0007669"/>
    <property type="project" value="TreeGrafter"/>
</dbReference>
<dbReference type="InterPro" id="IPR011032">
    <property type="entry name" value="GroES-like_sf"/>
</dbReference>
<dbReference type="PROSITE" id="PS00059">
    <property type="entry name" value="ADH_ZINC"/>
    <property type="match status" value="1"/>
</dbReference>
<feature type="domain" description="Enoyl reductase (ER)" evidence="6">
    <location>
        <begin position="19"/>
        <end position="375"/>
    </location>
</feature>
<evidence type="ECO:0000259" key="6">
    <source>
        <dbReference type="SMART" id="SM00829"/>
    </source>
</evidence>
<dbReference type="InterPro" id="IPR002328">
    <property type="entry name" value="ADH_Zn_CS"/>
</dbReference>
<protein>
    <recommendedName>
        <fullName evidence="6">Enoyl reductase (ER) domain-containing protein</fullName>
    </recommendedName>
</protein>
<dbReference type="GO" id="GO:0005829">
    <property type="term" value="C:cytosol"/>
    <property type="evidence" value="ECO:0007669"/>
    <property type="project" value="TreeGrafter"/>
</dbReference>
<dbReference type="PANTHER" id="PTHR43880">
    <property type="entry name" value="ALCOHOL DEHYDROGENASE"/>
    <property type="match status" value="1"/>
</dbReference>
<evidence type="ECO:0000313" key="8">
    <source>
        <dbReference type="Proteomes" id="UP001310890"/>
    </source>
</evidence>
<dbReference type="PANTHER" id="PTHR43880:SF12">
    <property type="entry name" value="ALCOHOL DEHYDROGENASE CLASS-3"/>
    <property type="match status" value="1"/>
</dbReference>
<comment type="similarity">
    <text evidence="5">Belongs to the zinc-containing alcohol dehydrogenase family.</text>
</comment>
<comment type="caution">
    <text evidence="7">The sequence shown here is derived from an EMBL/GenBank/DDBJ whole genome shotgun (WGS) entry which is preliminary data.</text>
</comment>
<dbReference type="SMART" id="SM00829">
    <property type="entry name" value="PKS_ER"/>
    <property type="match status" value="1"/>
</dbReference>